<dbReference type="SMART" id="SM00382">
    <property type="entry name" value="AAA"/>
    <property type="match status" value="1"/>
</dbReference>
<evidence type="ECO:0000313" key="3">
    <source>
        <dbReference type="Proteomes" id="UP000252915"/>
    </source>
</evidence>
<dbReference type="CDD" id="cd18809">
    <property type="entry name" value="SF1_C_RecD"/>
    <property type="match status" value="1"/>
</dbReference>
<accession>A0A368C4P8</accession>
<dbReference type="GO" id="GO:0006281">
    <property type="term" value="P:DNA repair"/>
    <property type="evidence" value="ECO:0007669"/>
    <property type="project" value="InterPro"/>
</dbReference>
<dbReference type="GO" id="GO:0003678">
    <property type="term" value="F:DNA helicase activity"/>
    <property type="evidence" value="ECO:0007669"/>
    <property type="project" value="InterPro"/>
</dbReference>
<dbReference type="Pfam" id="PF05970">
    <property type="entry name" value="PIF1"/>
    <property type="match status" value="1"/>
</dbReference>
<evidence type="ECO:0000313" key="2">
    <source>
        <dbReference type="EMBL" id="RCL44012.1"/>
    </source>
</evidence>
<dbReference type="EMBL" id="QOPI01000018">
    <property type="protein sequence ID" value="RCL44012.1"/>
    <property type="molecule type" value="Genomic_DNA"/>
</dbReference>
<feature type="domain" description="AAA+ ATPase" evidence="1">
    <location>
        <begin position="26"/>
        <end position="294"/>
    </location>
</feature>
<dbReference type="GO" id="GO:0000723">
    <property type="term" value="P:telomere maintenance"/>
    <property type="evidence" value="ECO:0007669"/>
    <property type="project" value="InterPro"/>
</dbReference>
<evidence type="ECO:0000259" key="1">
    <source>
        <dbReference type="SMART" id="SM00382"/>
    </source>
</evidence>
<protein>
    <submittedName>
        <fullName evidence="2">AAA family ATPase</fullName>
    </submittedName>
</protein>
<dbReference type="InterPro" id="IPR051055">
    <property type="entry name" value="PIF1_helicase"/>
</dbReference>
<proteinExistence type="predicted"/>
<dbReference type="InterPro" id="IPR010285">
    <property type="entry name" value="DNA_helicase_pif1-like_DEAD"/>
</dbReference>
<organism evidence="2 3">
    <name type="scientific">SAR86 cluster bacterium</name>
    <dbReference type="NCBI Taxonomy" id="2030880"/>
    <lineage>
        <taxon>Bacteria</taxon>
        <taxon>Pseudomonadati</taxon>
        <taxon>Pseudomonadota</taxon>
        <taxon>Gammaproteobacteria</taxon>
        <taxon>SAR86 cluster</taxon>
    </lineage>
</organism>
<dbReference type="Gene3D" id="2.30.30.940">
    <property type="match status" value="1"/>
</dbReference>
<gene>
    <name evidence="2" type="ORF">DBW92_03505</name>
</gene>
<dbReference type="Proteomes" id="UP000252915">
    <property type="component" value="Unassembled WGS sequence"/>
</dbReference>
<dbReference type="PANTHER" id="PTHR47642:SF6">
    <property type="entry name" value="ATP-DEPENDENT DNA HELICASE"/>
    <property type="match status" value="1"/>
</dbReference>
<dbReference type="SUPFAM" id="SSF52540">
    <property type="entry name" value="P-loop containing nucleoside triphosphate hydrolases"/>
    <property type="match status" value="2"/>
</dbReference>
<reference evidence="2 3" key="1">
    <citation type="journal article" date="2018" name="Microbiome">
        <title>Fine metagenomic profile of the Mediterranean stratified and mixed water columns revealed by assembly and recruitment.</title>
        <authorList>
            <person name="Haro-Moreno J.M."/>
            <person name="Lopez-Perez M."/>
            <person name="De La Torre J.R."/>
            <person name="Picazo A."/>
            <person name="Camacho A."/>
            <person name="Rodriguez-Valera F."/>
        </authorList>
    </citation>
    <scope>NUCLEOTIDE SEQUENCE [LARGE SCALE GENOMIC DNA]</scope>
    <source>
        <strain evidence="2">MED-G78</strain>
    </source>
</reference>
<dbReference type="Gene3D" id="3.40.50.300">
    <property type="entry name" value="P-loop containing nucleotide triphosphate hydrolases"/>
    <property type="match status" value="1"/>
</dbReference>
<dbReference type="AlphaFoldDB" id="A0A368C4P8"/>
<comment type="caution">
    <text evidence="2">The sequence shown here is derived from an EMBL/GenBank/DDBJ whole genome shotgun (WGS) entry which is preliminary data.</text>
</comment>
<name>A0A368C4P8_9GAMM</name>
<dbReference type="PANTHER" id="PTHR47642">
    <property type="entry name" value="ATP-DEPENDENT DNA HELICASE"/>
    <property type="match status" value="1"/>
</dbReference>
<sequence>MHNQNNESNSFDTIKDQVIDLLHSNKQEFIYLTGAAGTGKTTLLEAVKAELEKKMIVVAPTGIAALNIGGTTINSGFRIGFDTFPEITKSKDPRFNKLLKKLELLIIDEVSMVRAPMLDAISQTLKIHRGNDEPFGGVSVLACGDLFQLPPVVKEYEEKIIFDKYDSIYFFSAYSFKEFNNPKFFELIKSFRQENDGDFYNLLNNIRLGEDLENTINSFNRSCFNPESVNESSMIITSRKNRAEQINDEMLRQIEGTQVAIKSSEVGELNDNDLPAPRELKIKVDAKVMFIKNDTAGRWVNGTVGTVTQCSEKTKKYIRVKVGKDIHRVEREEWNKVRYIYDEDDDEMFEEVISSFKQFPIKLGWAVTIHKAQGLTLESCSVDLGSGAFATGQAYVALSRCKTINTLNLYRELRISDAMVDPDIKDFHTENFN</sequence>
<dbReference type="InterPro" id="IPR027417">
    <property type="entry name" value="P-loop_NTPase"/>
</dbReference>
<dbReference type="InterPro" id="IPR003593">
    <property type="entry name" value="AAA+_ATPase"/>
</dbReference>